<dbReference type="InterPro" id="IPR036388">
    <property type="entry name" value="WH-like_DNA-bd_sf"/>
</dbReference>
<dbReference type="InterPro" id="IPR042197">
    <property type="entry name" value="Apaf_helical"/>
</dbReference>
<evidence type="ECO:0000313" key="12">
    <source>
        <dbReference type="EMBL" id="CDP19440.1"/>
    </source>
</evidence>
<evidence type="ECO:0000256" key="5">
    <source>
        <dbReference type="ARBA" id="ARBA00022821"/>
    </source>
</evidence>
<dbReference type="InterPro" id="IPR058922">
    <property type="entry name" value="WHD_DRP"/>
</dbReference>
<organism evidence="12 13">
    <name type="scientific">Coffea canephora</name>
    <name type="common">Robusta coffee</name>
    <dbReference type="NCBI Taxonomy" id="49390"/>
    <lineage>
        <taxon>Eukaryota</taxon>
        <taxon>Viridiplantae</taxon>
        <taxon>Streptophyta</taxon>
        <taxon>Embryophyta</taxon>
        <taxon>Tracheophyta</taxon>
        <taxon>Spermatophyta</taxon>
        <taxon>Magnoliopsida</taxon>
        <taxon>eudicotyledons</taxon>
        <taxon>Gunneridae</taxon>
        <taxon>Pentapetalae</taxon>
        <taxon>asterids</taxon>
        <taxon>lamiids</taxon>
        <taxon>Gentianales</taxon>
        <taxon>Rubiaceae</taxon>
        <taxon>Ixoroideae</taxon>
        <taxon>Gardenieae complex</taxon>
        <taxon>Bertiereae - Coffeeae clade</taxon>
        <taxon>Coffeeae</taxon>
        <taxon>Coffea</taxon>
    </lineage>
</organism>
<dbReference type="Gramene" id="CDP19440">
    <property type="protein sequence ID" value="CDP19440"/>
    <property type="gene ID" value="GSCOC_T00013508001"/>
</dbReference>
<keyword evidence="2" id="KW-0433">Leucine-rich repeat</keyword>
<gene>
    <name evidence="12" type="ORF">GSCOC_T00013508001</name>
</gene>
<dbReference type="Gene3D" id="1.10.8.430">
    <property type="entry name" value="Helical domain of apoptotic protease-activating factors"/>
    <property type="match status" value="1"/>
</dbReference>
<keyword evidence="4" id="KW-0547">Nucleotide-binding</keyword>
<dbReference type="FunFam" id="3.40.50.300:FF:001091">
    <property type="entry name" value="Probable disease resistance protein At1g61300"/>
    <property type="match status" value="1"/>
</dbReference>
<evidence type="ECO:0000256" key="6">
    <source>
        <dbReference type="ARBA" id="ARBA00022840"/>
    </source>
</evidence>
<dbReference type="PANTHER" id="PTHR36766">
    <property type="entry name" value="PLANT BROAD-SPECTRUM MILDEW RESISTANCE PROTEIN RPW8"/>
    <property type="match status" value="1"/>
</dbReference>
<dbReference type="Pfam" id="PF18052">
    <property type="entry name" value="Rx_N"/>
    <property type="match status" value="1"/>
</dbReference>
<dbReference type="InterPro" id="IPR041118">
    <property type="entry name" value="Rx_N"/>
</dbReference>
<dbReference type="InterPro" id="IPR032675">
    <property type="entry name" value="LRR_dom_sf"/>
</dbReference>
<dbReference type="Pfam" id="PF25019">
    <property type="entry name" value="LRR_R13L1-DRL21"/>
    <property type="match status" value="1"/>
</dbReference>
<evidence type="ECO:0000313" key="13">
    <source>
        <dbReference type="Proteomes" id="UP000295252"/>
    </source>
</evidence>
<dbReference type="PhylomeDB" id="A0A068VF29"/>
<dbReference type="GO" id="GO:0051607">
    <property type="term" value="P:defense response to virus"/>
    <property type="evidence" value="ECO:0007669"/>
    <property type="project" value="UniProtKB-ARBA"/>
</dbReference>
<feature type="domain" description="Disease resistance N-terminal" evidence="9">
    <location>
        <begin position="10"/>
        <end position="96"/>
    </location>
</feature>
<feature type="compositionally biased region" description="Polar residues" evidence="7">
    <location>
        <begin position="929"/>
        <end position="942"/>
    </location>
</feature>
<feature type="domain" description="NB-ARC" evidence="8">
    <location>
        <begin position="151"/>
        <end position="314"/>
    </location>
</feature>
<dbReference type="Pfam" id="PF23559">
    <property type="entry name" value="WHD_DRP"/>
    <property type="match status" value="1"/>
</dbReference>
<evidence type="ECO:0000259" key="11">
    <source>
        <dbReference type="Pfam" id="PF25019"/>
    </source>
</evidence>
<dbReference type="PANTHER" id="PTHR36766:SF70">
    <property type="entry name" value="DISEASE RESISTANCE PROTEIN RGA4"/>
    <property type="match status" value="1"/>
</dbReference>
<evidence type="ECO:0000256" key="3">
    <source>
        <dbReference type="ARBA" id="ARBA00022737"/>
    </source>
</evidence>
<dbReference type="Gene3D" id="3.40.50.300">
    <property type="entry name" value="P-loop containing nucleotide triphosphate hydrolases"/>
    <property type="match status" value="1"/>
</dbReference>
<dbReference type="AlphaFoldDB" id="A0A068VF29"/>
<dbReference type="Proteomes" id="UP000295252">
    <property type="component" value="Unassembled WGS sequence"/>
</dbReference>
<feature type="domain" description="Disease resistance protein winged helix" evidence="10">
    <location>
        <begin position="398"/>
        <end position="466"/>
    </location>
</feature>
<dbReference type="InParanoid" id="A0A068VF29"/>
<dbReference type="SUPFAM" id="SSF52540">
    <property type="entry name" value="P-loop containing nucleoside triphosphate hydrolases"/>
    <property type="match status" value="1"/>
</dbReference>
<reference evidence="13" key="1">
    <citation type="journal article" date="2014" name="Science">
        <title>The coffee genome provides insight into the convergent evolution of caffeine biosynthesis.</title>
        <authorList>
            <person name="Denoeud F."/>
            <person name="Carretero-Paulet L."/>
            <person name="Dereeper A."/>
            <person name="Droc G."/>
            <person name="Guyot R."/>
            <person name="Pietrella M."/>
            <person name="Zheng C."/>
            <person name="Alberti A."/>
            <person name="Anthony F."/>
            <person name="Aprea G."/>
            <person name="Aury J.M."/>
            <person name="Bento P."/>
            <person name="Bernard M."/>
            <person name="Bocs S."/>
            <person name="Campa C."/>
            <person name="Cenci A."/>
            <person name="Combes M.C."/>
            <person name="Crouzillat D."/>
            <person name="Da Silva C."/>
            <person name="Daddiego L."/>
            <person name="De Bellis F."/>
            <person name="Dussert S."/>
            <person name="Garsmeur O."/>
            <person name="Gayraud T."/>
            <person name="Guignon V."/>
            <person name="Jahn K."/>
            <person name="Jamilloux V."/>
            <person name="Joet T."/>
            <person name="Labadie K."/>
            <person name="Lan T."/>
            <person name="Leclercq J."/>
            <person name="Lepelley M."/>
            <person name="Leroy T."/>
            <person name="Li L.T."/>
            <person name="Librado P."/>
            <person name="Lopez L."/>
            <person name="Munoz A."/>
            <person name="Noel B."/>
            <person name="Pallavicini A."/>
            <person name="Perrotta G."/>
            <person name="Poncet V."/>
            <person name="Pot D."/>
            <person name="Priyono X."/>
            <person name="Rigoreau M."/>
            <person name="Rouard M."/>
            <person name="Rozas J."/>
            <person name="Tranchant-Dubreuil C."/>
            <person name="VanBuren R."/>
            <person name="Zhang Q."/>
            <person name="Andrade A.C."/>
            <person name="Argout X."/>
            <person name="Bertrand B."/>
            <person name="de Kochko A."/>
            <person name="Graziosi G."/>
            <person name="Henry R.J."/>
            <person name="Jayarama X."/>
            <person name="Ming R."/>
            <person name="Nagai C."/>
            <person name="Rounsley S."/>
            <person name="Sankoff D."/>
            <person name="Giuliano G."/>
            <person name="Albert V.A."/>
            <person name="Wincker P."/>
            <person name="Lashermes P."/>
        </authorList>
    </citation>
    <scope>NUCLEOTIDE SEQUENCE [LARGE SCALE GENOMIC DNA]</scope>
    <source>
        <strain evidence="13">cv. DH200-94</strain>
    </source>
</reference>
<feature type="region of interest" description="Disordered" evidence="7">
    <location>
        <begin position="928"/>
        <end position="950"/>
    </location>
</feature>
<evidence type="ECO:0000256" key="4">
    <source>
        <dbReference type="ARBA" id="ARBA00022741"/>
    </source>
</evidence>
<evidence type="ECO:0000256" key="2">
    <source>
        <dbReference type="ARBA" id="ARBA00022614"/>
    </source>
</evidence>
<dbReference type="FunFam" id="1.10.10.10:FF:000322">
    <property type="entry name" value="Probable disease resistance protein At1g63360"/>
    <property type="match status" value="1"/>
</dbReference>
<comment type="similarity">
    <text evidence="1">Belongs to the disease resistance NB-LRR family.</text>
</comment>
<keyword evidence="6" id="KW-0067">ATP-binding</keyword>
<feature type="domain" description="R13L1/DRL21-like LRR repeat region" evidence="11">
    <location>
        <begin position="644"/>
        <end position="780"/>
    </location>
</feature>
<dbReference type="Pfam" id="PF00931">
    <property type="entry name" value="NB-ARC"/>
    <property type="match status" value="1"/>
</dbReference>
<sequence>MADALIASTIKVALEKTLSLANERIGKLFQFKEDLETLSGSVAMIQAVLADAEEKQTHDQAVQLWLRRLEVVAFDAENLLDELNYEALHRQLVGKKLNKINKEANDFGLIRFQRATFPPSTTAKVTLNRETASIAGHYVVGRAKDETRLVEILLSLSENAVSVIPILGMGGLGKTTLAQSVYNNSQVDSHFEKKIWVCVSDNFEVTRLLKMILESLTRRNVEMTSRDVIVQEIRQQLVGKKYLLVLDDVWTESQILWDDFLRLLRGLNATNGNWCVVTTRKQQTASILATHDPYVLGKLSDDDCWSILTEKANAGGEIPEQLQVMKKEIIKKCGGLPLAASVMGGLLRMKRKEEWKLILMNKLSNLSGDEDSVMEILQLSFDNLPSPAIKKCFAYCSMFPKDAKMKRDMLIELWMAEDFLQVDLKNKTMEEIGEYYLEILLQSSLLEEIGKYGRRYYKMHDMVHDVSKSIMSKSTKVINSETASEDDSNQVRCLVIDSFGEGTKNLFQSRSNMLHTLFLSQGSLSDDMLMKLKNLHVLNLSLVKNQNLPISIGKQIHLRYINFEGSRSETLPESVCKLYNLQTLRLNGFVLKVLPKGMRDLISLRHLHYYNFDEKFQMPLEMGRLTCLQTLEFFNVGPEKGRRIGELGSLKNLKGKLEIRNLELVKDKEGAEEAKLYEKANLFSLRFEWARVREGNNYNDEDVLDGLRSHPNLEELVIRCFMGDQFPRWLMDLPTTTTLPESATTLPKLAHLEFNCCYRCRELLPLQNFTSLKELQIWGCNGLTNLPGDMLHSCTSLQELRVRWCKNLISFPLDLQQTPSLLELVLRGCPKLKTSMTPKGFGFLTSLRELSLPHQIQHLTTLTSLWLYNFGGIKALPDWFGNFAALEGLYLYDFKELRHLPSEDAMRSLTKLKRLHVYGCPLLKERCTPESSGPDSQWSKVSHIQDLDIR</sequence>
<dbReference type="InterPro" id="IPR002182">
    <property type="entry name" value="NB-ARC"/>
</dbReference>
<dbReference type="GO" id="GO:0043531">
    <property type="term" value="F:ADP binding"/>
    <property type="evidence" value="ECO:0007669"/>
    <property type="project" value="InterPro"/>
</dbReference>
<proteinExistence type="inferred from homology"/>
<dbReference type="PRINTS" id="PR00364">
    <property type="entry name" value="DISEASERSIST"/>
</dbReference>
<keyword evidence="3" id="KW-0677">Repeat</keyword>
<keyword evidence="5" id="KW-0611">Plant defense</keyword>
<dbReference type="SUPFAM" id="SSF52058">
    <property type="entry name" value="L domain-like"/>
    <property type="match status" value="2"/>
</dbReference>
<dbReference type="OMA" id="CENNDEY"/>
<evidence type="ECO:0000259" key="10">
    <source>
        <dbReference type="Pfam" id="PF23559"/>
    </source>
</evidence>
<dbReference type="Gene3D" id="3.80.10.10">
    <property type="entry name" value="Ribonuclease Inhibitor"/>
    <property type="match status" value="3"/>
</dbReference>
<protein>
    <submittedName>
        <fullName evidence="12">DH200=94 genomic scaffold, scaffold_485</fullName>
    </submittedName>
</protein>
<evidence type="ECO:0000259" key="9">
    <source>
        <dbReference type="Pfam" id="PF18052"/>
    </source>
</evidence>
<dbReference type="Gene3D" id="1.10.10.10">
    <property type="entry name" value="Winged helix-like DNA-binding domain superfamily/Winged helix DNA-binding domain"/>
    <property type="match status" value="1"/>
</dbReference>
<keyword evidence="13" id="KW-1185">Reference proteome</keyword>
<evidence type="ECO:0000256" key="7">
    <source>
        <dbReference type="SAM" id="MobiDB-lite"/>
    </source>
</evidence>
<dbReference type="InterPro" id="IPR027417">
    <property type="entry name" value="P-loop_NTPase"/>
</dbReference>
<dbReference type="GO" id="GO:0005524">
    <property type="term" value="F:ATP binding"/>
    <property type="evidence" value="ECO:0007669"/>
    <property type="project" value="UniProtKB-KW"/>
</dbReference>
<accession>A0A068VF29</accession>
<evidence type="ECO:0000259" key="8">
    <source>
        <dbReference type="Pfam" id="PF00931"/>
    </source>
</evidence>
<dbReference type="InterPro" id="IPR056789">
    <property type="entry name" value="LRR_R13L1-DRL21"/>
</dbReference>
<name>A0A068VF29_COFCA</name>
<evidence type="ECO:0000256" key="1">
    <source>
        <dbReference type="ARBA" id="ARBA00008894"/>
    </source>
</evidence>
<dbReference type="Gene3D" id="1.20.5.4130">
    <property type="match status" value="1"/>
</dbReference>
<dbReference type="EMBL" id="HG739569">
    <property type="protein sequence ID" value="CDP19440.1"/>
    <property type="molecule type" value="Genomic_DNA"/>
</dbReference>